<keyword evidence="1" id="KW-0472">Membrane</keyword>
<dbReference type="Proteomes" id="UP001052140">
    <property type="component" value="Unassembled WGS sequence"/>
</dbReference>
<protein>
    <submittedName>
        <fullName evidence="2">Uncharacterized protein</fullName>
    </submittedName>
</protein>
<reference evidence="2" key="1">
    <citation type="submission" date="2024-05" db="EMBL/GenBank/DDBJ databases">
        <title>Determining zoonotic pasteurella genome.</title>
        <authorList>
            <person name="Maeda T."/>
            <person name="Takahashi T."/>
            <person name="Yoshida H."/>
        </authorList>
    </citation>
    <scope>NUCLEOTIDE SEQUENCE</scope>
    <source>
        <strain evidence="2">PA42</strain>
    </source>
</reference>
<comment type="caution">
    <text evidence="2">The sequence shown here is derived from an EMBL/GenBank/DDBJ whole genome shotgun (WGS) entry which is preliminary data.</text>
</comment>
<accession>A0ABQ4VFA9</accession>
<dbReference type="EMBL" id="BPUX01000012">
    <property type="protein sequence ID" value="GJH42687.1"/>
    <property type="molecule type" value="Genomic_DNA"/>
</dbReference>
<evidence type="ECO:0000256" key="1">
    <source>
        <dbReference type="SAM" id="Phobius"/>
    </source>
</evidence>
<keyword evidence="1" id="KW-0812">Transmembrane</keyword>
<keyword evidence="1" id="KW-1133">Transmembrane helix</keyword>
<proteinExistence type="predicted"/>
<organism evidence="2 3">
    <name type="scientific">Pasteurella canis</name>
    <dbReference type="NCBI Taxonomy" id="753"/>
    <lineage>
        <taxon>Bacteria</taxon>
        <taxon>Pseudomonadati</taxon>
        <taxon>Pseudomonadota</taxon>
        <taxon>Gammaproteobacteria</taxon>
        <taxon>Pasteurellales</taxon>
        <taxon>Pasteurellaceae</taxon>
        <taxon>Pasteurella</taxon>
    </lineage>
</organism>
<evidence type="ECO:0000313" key="3">
    <source>
        <dbReference type="Proteomes" id="UP001052140"/>
    </source>
</evidence>
<feature type="transmembrane region" description="Helical" evidence="1">
    <location>
        <begin position="6"/>
        <end position="26"/>
    </location>
</feature>
<keyword evidence="3" id="KW-1185">Reference proteome</keyword>
<sequence>MCLINWGWIGFFIKPLNTVFLFSVLFGGQGKSAKLCQNVEIYLKNNGEY</sequence>
<evidence type="ECO:0000313" key="2">
    <source>
        <dbReference type="EMBL" id="GJH42687.1"/>
    </source>
</evidence>
<gene>
    <name evidence="2" type="ORF">PA42_08610</name>
</gene>
<name>A0ABQ4VFA9_9PAST</name>